<dbReference type="PROSITE" id="PS00356">
    <property type="entry name" value="HTH_LACI_1"/>
    <property type="match status" value="1"/>
</dbReference>
<sequence length="338" mass="36833">MTSIKDVAREANVSTATVSRVINRQSNTSSAVTAAVHQAIAKLGYKVSSTRQAAAAMGVMVSDVSEPFFGQIIKGVEAIARKNDKRLFVLSSQYSADTERQTIRQLMSHCDHAIIHSKWLPDEELVEYASQMPGLVLINRYIKSISHRCIALDNVYGGYIATRHLLNKGHRNIGCLCSEQNIDDAVDRLKGYKQALTEYGIAIDEQFITSSYPSEEGGRLGTYNLLAKKLTLTAIVAYNDVMAAGALSALAENGIQCPESVSVVGFDDLIIASYLNPRLSTVRYPAAAMAEQAARLSLKLTSQDAPMPREHVLIPTFVERSSTSALTPQTPFFLAKSS</sequence>
<dbReference type="CDD" id="cd06270">
    <property type="entry name" value="PBP1_GalS-like"/>
    <property type="match status" value="1"/>
</dbReference>
<dbReference type="CDD" id="cd01392">
    <property type="entry name" value="HTH_LacI"/>
    <property type="match status" value="1"/>
</dbReference>
<keyword evidence="1" id="KW-0805">Transcription regulation</keyword>
<dbReference type="Pfam" id="PF13377">
    <property type="entry name" value="Peripla_BP_3"/>
    <property type="match status" value="1"/>
</dbReference>
<dbReference type="Gene3D" id="3.40.50.2300">
    <property type="match status" value="2"/>
</dbReference>
<dbReference type="EMBL" id="CP103300">
    <property type="protein sequence ID" value="UYM18020.1"/>
    <property type="molecule type" value="Genomic_DNA"/>
</dbReference>
<dbReference type="Pfam" id="PF00356">
    <property type="entry name" value="LacI"/>
    <property type="match status" value="1"/>
</dbReference>
<keyword evidence="6" id="KW-1185">Reference proteome</keyword>
<evidence type="ECO:0000256" key="3">
    <source>
        <dbReference type="ARBA" id="ARBA00023163"/>
    </source>
</evidence>
<feature type="domain" description="HTH lacI-type" evidence="4">
    <location>
        <begin position="2"/>
        <end position="56"/>
    </location>
</feature>
<dbReference type="SUPFAM" id="SSF47413">
    <property type="entry name" value="lambda repressor-like DNA-binding domains"/>
    <property type="match status" value="1"/>
</dbReference>
<proteinExistence type="predicted"/>
<dbReference type="PROSITE" id="PS50932">
    <property type="entry name" value="HTH_LACI_2"/>
    <property type="match status" value="1"/>
</dbReference>
<dbReference type="PRINTS" id="PR00036">
    <property type="entry name" value="HTHLACI"/>
</dbReference>
<dbReference type="InterPro" id="IPR046335">
    <property type="entry name" value="LacI/GalR-like_sensor"/>
</dbReference>
<dbReference type="PANTHER" id="PTHR30146:SF98">
    <property type="entry name" value="HTH-TYPE TRANSCRIPTIONAL REGULATOR GALR"/>
    <property type="match status" value="1"/>
</dbReference>
<dbReference type="SUPFAM" id="SSF53822">
    <property type="entry name" value="Periplasmic binding protein-like I"/>
    <property type="match status" value="1"/>
</dbReference>
<dbReference type="InterPro" id="IPR010982">
    <property type="entry name" value="Lambda_DNA-bd_dom_sf"/>
</dbReference>
<keyword evidence="3" id="KW-0804">Transcription</keyword>
<accession>A0ABY6GZ03</accession>
<dbReference type="Gene3D" id="1.10.260.40">
    <property type="entry name" value="lambda repressor-like DNA-binding domains"/>
    <property type="match status" value="1"/>
</dbReference>
<reference evidence="5" key="1">
    <citation type="submission" date="2022-10" db="EMBL/GenBank/DDBJ databases">
        <title>Completed Genome Sequence of two octocoral isolated bacterium, Endozoicomonas euniceicola EF212T and Endozoicomonas gorgoniicola PS125T.</title>
        <authorList>
            <person name="Chiou Y.-J."/>
            <person name="Chen Y.-H."/>
        </authorList>
    </citation>
    <scope>NUCLEOTIDE SEQUENCE</scope>
    <source>
        <strain evidence="5">EF212</strain>
    </source>
</reference>
<dbReference type="Proteomes" id="UP001163255">
    <property type="component" value="Chromosome"/>
</dbReference>
<dbReference type="PANTHER" id="PTHR30146">
    <property type="entry name" value="LACI-RELATED TRANSCRIPTIONAL REPRESSOR"/>
    <property type="match status" value="1"/>
</dbReference>
<keyword evidence="2" id="KW-0238">DNA-binding</keyword>
<evidence type="ECO:0000313" key="6">
    <source>
        <dbReference type="Proteomes" id="UP001163255"/>
    </source>
</evidence>
<dbReference type="InterPro" id="IPR028082">
    <property type="entry name" value="Peripla_BP_I"/>
</dbReference>
<name>A0ABY6GZ03_9GAMM</name>
<dbReference type="RefSeq" id="WP_262600794.1">
    <property type="nucleotide sequence ID" value="NZ_CP103300.1"/>
</dbReference>
<evidence type="ECO:0000256" key="2">
    <source>
        <dbReference type="ARBA" id="ARBA00023125"/>
    </source>
</evidence>
<gene>
    <name evidence="5" type="ORF">NX720_08975</name>
</gene>
<dbReference type="SMART" id="SM00354">
    <property type="entry name" value="HTH_LACI"/>
    <property type="match status" value="1"/>
</dbReference>
<evidence type="ECO:0000259" key="4">
    <source>
        <dbReference type="PROSITE" id="PS50932"/>
    </source>
</evidence>
<organism evidence="5 6">
    <name type="scientific">Endozoicomonas euniceicola</name>
    <dbReference type="NCBI Taxonomy" id="1234143"/>
    <lineage>
        <taxon>Bacteria</taxon>
        <taxon>Pseudomonadati</taxon>
        <taxon>Pseudomonadota</taxon>
        <taxon>Gammaproteobacteria</taxon>
        <taxon>Oceanospirillales</taxon>
        <taxon>Endozoicomonadaceae</taxon>
        <taxon>Endozoicomonas</taxon>
    </lineage>
</organism>
<dbReference type="InterPro" id="IPR000843">
    <property type="entry name" value="HTH_LacI"/>
</dbReference>
<evidence type="ECO:0000256" key="1">
    <source>
        <dbReference type="ARBA" id="ARBA00023015"/>
    </source>
</evidence>
<protein>
    <submittedName>
        <fullName evidence="5">Substrate-binding domain-containing protein</fullName>
    </submittedName>
</protein>
<evidence type="ECO:0000313" key="5">
    <source>
        <dbReference type="EMBL" id="UYM18020.1"/>
    </source>
</evidence>